<evidence type="ECO:0000256" key="1">
    <source>
        <dbReference type="SAM" id="Phobius"/>
    </source>
</evidence>
<dbReference type="Proteomes" id="UP000092460">
    <property type="component" value="Unassembled WGS sequence"/>
</dbReference>
<reference evidence="2" key="2">
    <citation type="submission" date="2020-05" db="UniProtKB">
        <authorList>
            <consortium name="EnsemblMetazoa"/>
        </authorList>
    </citation>
    <scope>IDENTIFICATION</scope>
    <source>
        <strain evidence="2">IAEA</strain>
    </source>
</reference>
<dbReference type="EnsemblMetazoa" id="GPPI023897-RA">
    <property type="protein sequence ID" value="GPPI023897-PA"/>
    <property type="gene ID" value="GPPI023897"/>
</dbReference>
<name>A0A1B0BAF8_9MUSC</name>
<reference evidence="3" key="1">
    <citation type="submission" date="2015-01" db="EMBL/GenBank/DDBJ databases">
        <authorList>
            <person name="Aksoy S."/>
            <person name="Warren W."/>
            <person name="Wilson R.K."/>
        </authorList>
    </citation>
    <scope>NUCLEOTIDE SEQUENCE [LARGE SCALE GENOMIC DNA]</scope>
    <source>
        <strain evidence="3">IAEA</strain>
    </source>
</reference>
<feature type="transmembrane region" description="Helical" evidence="1">
    <location>
        <begin position="20"/>
        <end position="42"/>
    </location>
</feature>
<dbReference type="VEuPathDB" id="VectorBase:GPPI023897"/>
<keyword evidence="3" id="KW-1185">Reference proteome</keyword>
<keyword evidence="1" id="KW-0812">Transmembrane</keyword>
<sequence>MVMHMFVQNALLDRQEVVVAVAVAVAVAVIIVFVVTAVFIAVEHYMQAARQACMQVSLKCMIPAHENYNISIQAVMHVSICR</sequence>
<organism evidence="2 3">
    <name type="scientific">Glossina palpalis gambiensis</name>
    <dbReference type="NCBI Taxonomy" id="67801"/>
    <lineage>
        <taxon>Eukaryota</taxon>
        <taxon>Metazoa</taxon>
        <taxon>Ecdysozoa</taxon>
        <taxon>Arthropoda</taxon>
        <taxon>Hexapoda</taxon>
        <taxon>Insecta</taxon>
        <taxon>Pterygota</taxon>
        <taxon>Neoptera</taxon>
        <taxon>Endopterygota</taxon>
        <taxon>Diptera</taxon>
        <taxon>Brachycera</taxon>
        <taxon>Muscomorpha</taxon>
        <taxon>Hippoboscoidea</taxon>
        <taxon>Glossinidae</taxon>
        <taxon>Glossina</taxon>
    </lineage>
</organism>
<dbReference type="AlphaFoldDB" id="A0A1B0BAF8"/>
<evidence type="ECO:0000313" key="3">
    <source>
        <dbReference type="Proteomes" id="UP000092460"/>
    </source>
</evidence>
<keyword evidence="1" id="KW-0472">Membrane</keyword>
<proteinExistence type="predicted"/>
<keyword evidence="1" id="KW-1133">Transmembrane helix</keyword>
<evidence type="ECO:0000313" key="2">
    <source>
        <dbReference type="EnsemblMetazoa" id="GPPI023897-PA"/>
    </source>
</evidence>
<protein>
    <submittedName>
        <fullName evidence="2">Uncharacterized protein</fullName>
    </submittedName>
</protein>
<accession>A0A1B0BAF8</accession>
<dbReference type="EMBL" id="JXJN01010954">
    <property type="status" value="NOT_ANNOTATED_CDS"/>
    <property type="molecule type" value="Genomic_DNA"/>
</dbReference>